<dbReference type="KEGG" id="ipc:IPA_04325"/>
<name>A0A977PKU8_9CREN</name>
<accession>A0A977PKU8</accession>
<protein>
    <submittedName>
        <fullName evidence="1">Uncharacterized protein</fullName>
    </submittedName>
</protein>
<dbReference type="EMBL" id="CP006868">
    <property type="protein sequence ID" value="UXD22397.1"/>
    <property type="molecule type" value="Genomic_DNA"/>
</dbReference>
<sequence>MKAVMVKKPLILQLPPEDVAEELFPIEEEVSLEETN</sequence>
<evidence type="ECO:0000313" key="2">
    <source>
        <dbReference type="Proteomes" id="UP001063698"/>
    </source>
</evidence>
<dbReference type="Proteomes" id="UP001063698">
    <property type="component" value="Chromosome"/>
</dbReference>
<evidence type="ECO:0000313" key="1">
    <source>
        <dbReference type="EMBL" id="UXD22397.1"/>
    </source>
</evidence>
<gene>
    <name evidence="1" type="ORF">IPA_04325</name>
</gene>
<organism evidence="1 2">
    <name type="scientific">Ignicoccus pacificus DSM 13166</name>
    <dbReference type="NCBI Taxonomy" id="940294"/>
    <lineage>
        <taxon>Archaea</taxon>
        <taxon>Thermoproteota</taxon>
        <taxon>Thermoprotei</taxon>
        <taxon>Desulfurococcales</taxon>
        <taxon>Desulfurococcaceae</taxon>
        <taxon>Ignicoccus</taxon>
    </lineage>
</organism>
<keyword evidence="2" id="KW-1185">Reference proteome</keyword>
<reference evidence="1" key="1">
    <citation type="submission" date="2013-11" db="EMBL/GenBank/DDBJ databases">
        <title>Comparative genomics of Ignicoccus.</title>
        <authorList>
            <person name="Podar M."/>
        </authorList>
    </citation>
    <scope>NUCLEOTIDE SEQUENCE</scope>
    <source>
        <strain evidence="1">DSM 13166</strain>
    </source>
</reference>
<dbReference type="AlphaFoldDB" id="A0A977PKU8"/>
<proteinExistence type="predicted"/>